<dbReference type="InterPro" id="IPR036864">
    <property type="entry name" value="Zn2-C6_fun-type_DNA-bd_sf"/>
</dbReference>
<evidence type="ECO:0000313" key="9">
    <source>
        <dbReference type="Proteomes" id="UP000184330"/>
    </source>
</evidence>
<keyword evidence="4" id="KW-0804">Transcription</keyword>
<accession>A0A1L7XQ65</accession>
<evidence type="ECO:0000313" key="8">
    <source>
        <dbReference type="EMBL" id="CZR67077.1"/>
    </source>
</evidence>
<dbReference type="CDD" id="cd12148">
    <property type="entry name" value="fungal_TF_MHR"/>
    <property type="match status" value="1"/>
</dbReference>
<feature type="compositionally biased region" description="Polar residues" evidence="6">
    <location>
        <begin position="192"/>
        <end position="210"/>
    </location>
</feature>
<feature type="compositionally biased region" description="Polar residues" evidence="6">
    <location>
        <begin position="160"/>
        <end position="177"/>
    </location>
</feature>
<dbReference type="SMART" id="SM00906">
    <property type="entry name" value="Fungal_trans"/>
    <property type="match status" value="1"/>
</dbReference>
<evidence type="ECO:0000259" key="7">
    <source>
        <dbReference type="PROSITE" id="PS50048"/>
    </source>
</evidence>
<evidence type="ECO:0000256" key="3">
    <source>
        <dbReference type="ARBA" id="ARBA00023125"/>
    </source>
</evidence>
<gene>
    <name evidence="8" type="ORF">PAC_16976</name>
</gene>
<evidence type="ECO:0000256" key="5">
    <source>
        <dbReference type="ARBA" id="ARBA00023242"/>
    </source>
</evidence>
<feature type="region of interest" description="Disordered" evidence="6">
    <location>
        <begin position="1"/>
        <end position="37"/>
    </location>
</feature>
<feature type="region of interest" description="Disordered" evidence="6">
    <location>
        <begin position="722"/>
        <end position="757"/>
    </location>
</feature>
<keyword evidence="1" id="KW-0479">Metal-binding</keyword>
<evidence type="ECO:0000256" key="6">
    <source>
        <dbReference type="SAM" id="MobiDB-lite"/>
    </source>
</evidence>
<dbReference type="SMART" id="SM00066">
    <property type="entry name" value="GAL4"/>
    <property type="match status" value="1"/>
</dbReference>
<keyword evidence="2" id="KW-0805">Transcription regulation</keyword>
<dbReference type="InterPro" id="IPR007219">
    <property type="entry name" value="XnlR_reg_dom"/>
</dbReference>
<evidence type="ECO:0000256" key="1">
    <source>
        <dbReference type="ARBA" id="ARBA00022723"/>
    </source>
</evidence>
<dbReference type="PANTHER" id="PTHR47424">
    <property type="entry name" value="REGULATORY PROTEIN GAL4"/>
    <property type="match status" value="1"/>
</dbReference>
<keyword evidence="3" id="KW-0238">DNA-binding</keyword>
<feature type="region of interest" description="Disordered" evidence="6">
    <location>
        <begin position="108"/>
        <end position="210"/>
    </location>
</feature>
<keyword evidence="9" id="KW-1185">Reference proteome</keyword>
<evidence type="ECO:0000256" key="4">
    <source>
        <dbReference type="ARBA" id="ARBA00023163"/>
    </source>
</evidence>
<dbReference type="Pfam" id="PF04082">
    <property type="entry name" value="Fungal_trans"/>
    <property type="match status" value="1"/>
</dbReference>
<dbReference type="CDD" id="cd00067">
    <property type="entry name" value="GAL4"/>
    <property type="match status" value="1"/>
</dbReference>
<dbReference type="PANTHER" id="PTHR47424:SF3">
    <property type="entry name" value="REGULATORY PROTEIN GAL4"/>
    <property type="match status" value="1"/>
</dbReference>
<dbReference type="GO" id="GO:0008270">
    <property type="term" value="F:zinc ion binding"/>
    <property type="evidence" value="ECO:0007669"/>
    <property type="project" value="InterPro"/>
</dbReference>
<feature type="compositionally biased region" description="Polar residues" evidence="6">
    <location>
        <begin position="140"/>
        <end position="150"/>
    </location>
</feature>
<proteinExistence type="predicted"/>
<dbReference type="Gene3D" id="4.10.240.10">
    <property type="entry name" value="Zn(2)-C6 fungal-type DNA-binding domain"/>
    <property type="match status" value="1"/>
</dbReference>
<dbReference type="EMBL" id="FJOG01000041">
    <property type="protein sequence ID" value="CZR67077.1"/>
    <property type="molecule type" value="Genomic_DNA"/>
</dbReference>
<feature type="compositionally biased region" description="Polar residues" evidence="6">
    <location>
        <begin position="739"/>
        <end position="757"/>
    </location>
</feature>
<dbReference type="PROSITE" id="PS50048">
    <property type="entry name" value="ZN2_CY6_FUNGAL_2"/>
    <property type="match status" value="1"/>
</dbReference>
<dbReference type="Proteomes" id="UP000184330">
    <property type="component" value="Unassembled WGS sequence"/>
</dbReference>
<sequence>MESSQFRRQTQRGDQEQRQPPPPVRQLADQYPASSRPFKRPRLKLACQICRDRKIRCDGARPVCDSCSRKKYISSQCVYPGHEVEQAESYVISLEQRVRELESRELNDQIPRPHSALAPIIPPPAPRRSSSTAQLPPPSTSAVFMQSSREGSFMPRGWQTLKSPSGQGFSPAANSPPASGHNRVAWDHRSNSCDPGTASQNDNADDNTPSFLGTSSAVGFMKEVYGVFEADRQDASTVSRDTPGSVETLFPATSLWFNDRGAEDDDVQPSMQELLLPPRRTADELLHSYFNVVHPEMPVFYKPSFLQRYERLWTGSPPPPDGQERTFGTDRKLTRSDLLFHCMLDIIFALGHVVRSLKSHSSSKSTQQIFIKRASRILTLDLIGKPSLRLVHTLILMARYYQHEGLSNRNWIIVGMLIRVAQGLGLHLDLPGESQAQKEERRRTWCACTTLDSMTFGRPLMLSSQTHPPLPQVINDQYLSTDPQGPDGVQPDDARSELAFFVCAMKLSQISGKILRTFYNASTESEPGDQGLKAYSSVLELDALVQNYCDELPSYLQYHQKNLESDGFFARQASWLQIRILQTRMTVFRGAIVRLATNPLSRNHTSLTSLQRHFTLGCIDGCASASRELIDLVHENVIRSGRPDFVPPGWYTTLLMYTAGTVLVVILRAPSLRNTLTAEKQQELLSSWGTCIANLEHYHRTGVAAAAKCIATLRKIYDDGEVERQQRSGNDPNSARRANANTGSGETSEQADAANQTMGENQSWDLAGPEMPEFWWANGDTEWLNNLADFGQFAEGNACNTFMVL</sequence>
<dbReference type="GO" id="GO:0000435">
    <property type="term" value="P:positive regulation of transcription from RNA polymerase II promoter by galactose"/>
    <property type="evidence" value="ECO:0007669"/>
    <property type="project" value="TreeGrafter"/>
</dbReference>
<dbReference type="GO" id="GO:0000981">
    <property type="term" value="F:DNA-binding transcription factor activity, RNA polymerase II-specific"/>
    <property type="evidence" value="ECO:0007669"/>
    <property type="project" value="InterPro"/>
</dbReference>
<feature type="domain" description="Zn(2)-C6 fungal-type" evidence="7">
    <location>
        <begin position="46"/>
        <end position="79"/>
    </location>
</feature>
<dbReference type="InterPro" id="IPR001138">
    <property type="entry name" value="Zn2Cys6_DnaBD"/>
</dbReference>
<dbReference type="GO" id="GO:0006351">
    <property type="term" value="P:DNA-templated transcription"/>
    <property type="evidence" value="ECO:0007669"/>
    <property type="project" value="InterPro"/>
</dbReference>
<dbReference type="SUPFAM" id="SSF57701">
    <property type="entry name" value="Zn2/Cys6 DNA-binding domain"/>
    <property type="match status" value="1"/>
</dbReference>
<dbReference type="Pfam" id="PF00172">
    <property type="entry name" value="Zn_clus"/>
    <property type="match status" value="1"/>
</dbReference>
<name>A0A1L7XQ65_9HELO</name>
<keyword evidence="5" id="KW-0539">Nucleus</keyword>
<protein>
    <recommendedName>
        <fullName evidence="7">Zn(2)-C6 fungal-type domain-containing protein</fullName>
    </recommendedName>
</protein>
<dbReference type="AlphaFoldDB" id="A0A1L7XQ65"/>
<organism evidence="8 9">
    <name type="scientific">Phialocephala subalpina</name>
    <dbReference type="NCBI Taxonomy" id="576137"/>
    <lineage>
        <taxon>Eukaryota</taxon>
        <taxon>Fungi</taxon>
        <taxon>Dikarya</taxon>
        <taxon>Ascomycota</taxon>
        <taxon>Pezizomycotina</taxon>
        <taxon>Leotiomycetes</taxon>
        <taxon>Helotiales</taxon>
        <taxon>Mollisiaceae</taxon>
        <taxon>Phialocephala</taxon>
        <taxon>Phialocephala fortinii species complex</taxon>
    </lineage>
</organism>
<dbReference type="InterPro" id="IPR051127">
    <property type="entry name" value="Fungal_SecMet_Regulators"/>
</dbReference>
<reference evidence="8 9" key="1">
    <citation type="submission" date="2016-03" db="EMBL/GenBank/DDBJ databases">
        <authorList>
            <person name="Ploux O."/>
        </authorList>
    </citation>
    <scope>NUCLEOTIDE SEQUENCE [LARGE SCALE GENOMIC DNA]</scope>
    <source>
        <strain evidence="8 9">UAMH 11012</strain>
    </source>
</reference>
<dbReference type="GO" id="GO:0000978">
    <property type="term" value="F:RNA polymerase II cis-regulatory region sequence-specific DNA binding"/>
    <property type="evidence" value="ECO:0007669"/>
    <property type="project" value="TreeGrafter"/>
</dbReference>
<dbReference type="GO" id="GO:0005634">
    <property type="term" value="C:nucleus"/>
    <property type="evidence" value="ECO:0007669"/>
    <property type="project" value="TreeGrafter"/>
</dbReference>
<dbReference type="OrthoDB" id="424974at2759"/>
<evidence type="ECO:0000256" key="2">
    <source>
        <dbReference type="ARBA" id="ARBA00023015"/>
    </source>
</evidence>